<keyword evidence="2" id="KW-1185">Reference proteome</keyword>
<evidence type="ECO:0000313" key="2">
    <source>
        <dbReference type="Proteomes" id="UP000316426"/>
    </source>
</evidence>
<dbReference type="RefSeq" id="WP_145105168.1">
    <property type="nucleotide sequence ID" value="NZ_CP036349.1"/>
</dbReference>
<organism evidence="1 2">
    <name type="scientific">Botrimarina mediterranea</name>
    <dbReference type="NCBI Taxonomy" id="2528022"/>
    <lineage>
        <taxon>Bacteria</taxon>
        <taxon>Pseudomonadati</taxon>
        <taxon>Planctomycetota</taxon>
        <taxon>Planctomycetia</taxon>
        <taxon>Pirellulales</taxon>
        <taxon>Lacipirellulaceae</taxon>
        <taxon>Botrimarina</taxon>
    </lineage>
</organism>
<gene>
    <name evidence="1" type="ORF">Spa11_00450</name>
</gene>
<dbReference type="Proteomes" id="UP000316426">
    <property type="component" value="Chromosome"/>
</dbReference>
<dbReference type="EMBL" id="CP036349">
    <property type="protein sequence ID" value="QDV71876.1"/>
    <property type="molecule type" value="Genomic_DNA"/>
</dbReference>
<sequence length="93" mass="10105">MSTTIVNQSLNNKPLATVRDGAIKATIWTNPTDKGGVRYSVEISRSYTDAQGKWHDTHYFGRNELLRVAHLAAKAYDAIAQAGIANDEDGAGE</sequence>
<dbReference type="KEGG" id="bmei:Spa11_00450"/>
<reference evidence="1 2" key="1">
    <citation type="submission" date="2019-02" db="EMBL/GenBank/DDBJ databases">
        <title>Deep-cultivation of Planctomycetes and their phenomic and genomic characterization uncovers novel biology.</title>
        <authorList>
            <person name="Wiegand S."/>
            <person name="Jogler M."/>
            <person name="Boedeker C."/>
            <person name="Pinto D."/>
            <person name="Vollmers J."/>
            <person name="Rivas-Marin E."/>
            <person name="Kohn T."/>
            <person name="Peeters S.H."/>
            <person name="Heuer A."/>
            <person name="Rast P."/>
            <person name="Oberbeckmann S."/>
            <person name="Bunk B."/>
            <person name="Jeske O."/>
            <person name="Meyerdierks A."/>
            <person name="Storesund J.E."/>
            <person name="Kallscheuer N."/>
            <person name="Luecker S."/>
            <person name="Lage O.M."/>
            <person name="Pohl T."/>
            <person name="Merkel B.J."/>
            <person name="Hornburger P."/>
            <person name="Mueller R.-W."/>
            <person name="Bruemmer F."/>
            <person name="Labrenz M."/>
            <person name="Spormann A.M."/>
            <person name="Op den Camp H."/>
            <person name="Overmann J."/>
            <person name="Amann R."/>
            <person name="Jetten M.S.M."/>
            <person name="Mascher T."/>
            <person name="Medema M.H."/>
            <person name="Devos D.P."/>
            <person name="Kaster A.-K."/>
            <person name="Ovreas L."/>
            <person name="Rohde M."/>
            <person name="Galperin M.Y."/>
            <person name="Jogler C."/>
        </authorList>
    </citation>
    <scope>NUCLEOTIDE SEQUENCE [LARGE SCALE GENOMIC DNA]</scope>
    <source>
        <strain evidence="1 2">Spa11</strain>
    </source>
</reference>
<dbReference type="AlphaFoldDB" id="A0A518K241"/>
<accession>A0A518K241</accession>
<name>A0A518K241_9BACT</name>
<evidence type="ECO:0000313" key="1">
    <source>
        <dbReference type="EMBL" id="QDV71876.1"/>
    </source>
</evidence>
<proteinExistence type="predicted"/>
<protein>
    <submittedName>
        <fullName evidence="1">Uncharacterized protein</fullName>
    </submittedName>
</protein>